<dbReference type="SUPFAM" id="SSF46894">
    <property type="entry name" value="C-terminal effector domain of the bipartite response regulators"/>
    <property type="match status" value="1"/>
</dbReference>
<dbReference type="GO" id="GO:0006355">
    <property type="term" value="P:regulation of DNA-templated transcription"/>
    <property type="evidence" value="ECO:0007669"/>
    <property type="project" value="InterPro"/>
</dbReference>
<reference evidence="3 4" key="1">
    <citation type="submission" date="2018-11" db="EMBL/GenBank/DDBJ databases">
        <title>Rhizobium chutanense sp. nov., isolated from root nodules of Phaseolus vulgaris in China.</title>
        <authorList>
            <person name="Huo Y."/>
        </authorList>
    </citation>
    <scope>NUCLEOTIDE SEQUENCE [LARGE SCALE GENOMIC DNA]</scope>
    <source>
        <strain evidence="3 4">C16</strain>
    </source>
</reference>
<name>A0A3S0R1E3_9HYPH</name>
<keyword evidence="1" id="KW-0238">DNA-binding</keyword>
<gene>
    <name evidence="3" type="ORF">EFR84_11360</name>
</gene>
<dbReference type="AlphaFoldDB" id="A0A3S0R1E3"/>
<dbReference type="InterPro" id="IPR001867">
    <property type="entry name" value="OmpR/PhoB-type_DNA-bd"/>
</dbReference>
<dbReference type="EMBL" id="RJTJ01000008">
    <property type="protein sequence ID" value="RUM06788.1"/>
    <property type="molecule type" value="Genomic_DNA"/>
</dbReference>
<evidence type="ECO:0000313" key="4">
    <source>
        <dbReference type="Proteomes" id="UP000278081"/>
    </source>
</evidence>
<protein>
    <submittedName>
        <fullName evidence="3">Helix-turn-helix domain-containing protein</fullName>
    </submittedName>
</protein>
<evidence type="ECO:0000313" key="3">
    <source>
        <dbReference type="EMBL" id="RUM06788.1"/>
    </source>
</evidence>
<dbReference type="GO" id="GO:0003677">
    <property type="term" value="F:DNA binding"/>
    <property type="evidence" value="ECO:0007669"/>
    <property type="project" value="UniProtKB-KW"/>
</dbReference>
<dbReference type="GO" id="GO:0000160">
    <property type="term" value="P:phosphorelay signal transduction system"/>
    <property type="evidence" value="ECO:0007669"/>
    <property type="project" value="InterPro"/>
</dbReference>
<comment type="caution">
    <text evidence="3">The sequence shown here is derived from an EMBL/GenBank/DDBJ whole genome shotgun (WGS) entry which is preliminary data.</text>
</comment>
<organism evidence="3 4">
    <name type="scientific">Rhizobium chutanense</name>
    <dbReference type="NCBI Taxonomy" id="2035448"/>
    <lineage>
        <taxon>Bacteria</taxon>
        <taxon>Pseudomonadati</taxon>
        <taxon>Pseudomonadota</taxon>
        <taxon>Alphaproteobacteria</taxon>
        <taxon>Hyphomicrobiales</taxon>
        <taxon>Rhizobiaceae</taxon>
        <taxon>Rhizobium/Agrobacterium group</taxon>
        <taxon>Rhizobium</taxon>
    </lineage>
</organism>
<dbReference type="InterPro" id="IPR036388">
    <property type="entry name" value="WH-like_DNA-bd_sf"/>
</dbReference>
<evidence type="ECO:0000259" key="2">
    <source>
        <dbReference type="SMART" id="SM00862"/>
    </source>
</evidence>
<dbReference type="InterPro" id="IPR016032">
    <property type="entry name" value="Sig_transdc_resp-reg_C-effctor"/>
</dbReference>
<dbReference type="SMART" id="SM00862">
    <property type="entry name" value="Trans_reg_C"/>
    <property type="match status" value="1"/>
</dbReference>
<dbReference type="Gene3D" id="1.10.10.10">
    <property type="entry name" value="Winged helix-like DNA-binding domain superfamily/Winged helix DNA-binding domain"/>
    <property type="match status" value="1"/>
</dbReference>
<sequence length="131" mass="15352">MDDLVDILRTENETLRERVRQLEALLLPEDIEIPIEWRLVNAERRIFAALTRREIVTKDMLYEALYGDRLDLDKEIEINCVESHVSKLKRKVKPFGVVIISRRFVGYSLLNREKYAHTPPVPVTKTVARHG</sequence>
<dbReference type="RefSeq" id="WP_126908964.1">
    <property type="nucleotide sequence ID" value="NZ_ML133755.1"/>
</dbReference>
<dbReference type="Pfam" id="PF00486">
    <property type="entry name" value="Trans_reg_C"/>
    <property type="match status" value="1"/>
</dbReference>
<accession>A0A3S0R1E3</accession>
<feature type="domain" description="OmpR/PhoB-type" evidence="2">
    <location>
        <begin position="32"/>
        <end position="109"/>
    </location>
</feature>
<dbReference type="Proteomes" id="UP000278081">
    <property type="component" value="Unassembled WGS sequence"/>
</dbReference>
<evidence type="ECO:0000256" key="1">
    <source>
        <dbReference type="ARBA" id="ARBA00023125"/>
    </source>
</evidence>
<proteinExistence type="predicted"/>